<evidence type="ECO:0000256" key="1">
    <source>
        <dbReference type="SAM" id="Phobius"/>
    </source>
</evidence>
<dbReference type="AlphaFoldDB" id="A0A163Z0C2"/>
<accession>A0A163Z0C2</accession>
<feature type="transmembrane region" description="Helical" evidence="1">
    <location>
        <begin position="51"/>
        <end position="76"/>
    </location>
</feature>
<feature type="transmembrane region" description="Helical" evidence="1">
    <location>
        <begin position="21"/>
        <end position="45"/>
    </location>
</feature>
<gene>
    <name evidence="2" type="ORF">AV926_09945</name>
</gene>
<dbReference type="EMBL" id="LQNU01000055">
    <property type="protein sequence ID" value="KZE80730.1"/>
    <property type="molecule type" value="Genomic_DNA"/>
</dbReference>
<name>A0A163Z0C2_9FLAO</name>
<sequence length="120" mass="13181">MSTENKKLAFTLNTQEYIKTISSWGLFLAVLGFIGALFSLFSVFMSFKIGVVNGVLSLAVLVIQFISALGLFSFSSKVKHALEGRDNANIDVAFKGMMTYFLFMLISMCVSFVSAFFQGA</sequence>
<proteinExistence type="predicted"/>
<keyword evidence="3" id="KW-1185">Reference proteome</keyword>
<protein>
    <submittedName>
        <fullName evidence="2">Uncharacterized protein</fullName>
    </submittedName>
</protein>
<feature type="transmembrane region" description="Helical" evidence="1">
    <location>
        <begin position="97"/>
        <end position="117"/>
    </location>
</feature>
<reference evidence="2 3" key="1">
    <citation type="submission" date="2016-01" db="EMBL/GenBank/DDBJ databases">
        <title>Whole genome sequencing of Myroides marinus L41.</title>
        <authorList>
            <person name="Hong K.W."/>
        </authorList>
    </citation>
    <scope>NUCLEOTIDE SEQUENCE [LARGE SCALE GENOMIC DNA]</scope>
    <source>
        <strain evidence="2 3">L41</strain>
    </source>
</reference>
<evidence type="ECO:0000313" key="2">
    <source>
        <dbReference type="EMBL" id="KZE80730.1"/>
    </source>
</evidence>
<keyword evidence="1" id="KW-1133">Transmembrane helix</keyword>
<keyword evidence="1" id="KW-0472">Membrane</keyword>
<dbReference type="OrthoDB" id="1121797at2"/>
<dbReference type="Proteomes" id="UP000076630">
    <property type="component" value="Unassembled WGS sequence"/>
</dbReference>
<dbReference type="RefSeq" id="WP_038987508.1">
    <property type="nucleotide sequence ID" value="NZ_JWJO01000050.1"/>
</dbReference>
<organism evidence="2 3">
    <name type="scientific">Myroides marinus</name>
    <dbReference type="NCBI Taxonomy" id="703342"/>
    <lineage>
        <taxon>Bacteria</taxon>
        <taxon>Pseudomonadati</taxon>
        <taxon>Bacteroidota</taxon>
        <taxon>Flavobacteriia</taxon>
        <taxon>Flavobacteriales</taxon>
        <taxon>Flavobacteriaceae</taxon>
        <taxon>Myroides</taxon>
    </lineage>
</organism>
<keyword evidence="1" id="KW-0812">Transmembrane</keyword>
<comment type="caution">
    <text evidence="2">The sequence shown here is derived from an EMBL/GenBank/DDBJ whole genome shotgun (WGS) entry which is preliminary data.</text>
</comment>
<evidence type="ECO:0000313" key="3">
    <source>
        <dbReference type="Proteomes" id="UP000076630"/>
    </source>
</evidence>